<gene>
    <name evidence="2" type="ORF">ATO11_20155</name>
</gene>
<dbReference type="AlphaFoldDB" id="A0A0L1JJL1"/>
<dbReference type="PATRIC" id="fig|1317121.7.peg.1794"/>
<sequence length="94" mass="10378">MTSISETPRAARIPIQALGWSLGIFFAITYTICVVFDLVFPGQSMTNLWNPLLPWVDGISLGGYVLGVAETLLYGWFVALIFGPLFNFFAERSA</sequence>
<feature type="transmembrane region" description="Helical" evidence="1">
    <location>
        <begin position="61"/>
        <end position="89"/>
    </location>
</feature>
<comment type="caution">
    <text evidence="2">The sequence shown here is derived from an EMBL/GenBank/DDBJ whole genome shotgun (WGS) entry which is preliminary data.</text>
</comment>
<name>A0A0L1JJL1_9RHOB</name>
<dbReference type="InterPro" id="IPR044020">
    <property type="entry name" value="DUF5676"/>
</dbReference>
<dbReference type="Proteomes" id="UP000036938">
    <property type="component" value="Unassembled WGS sequence"/>
</dbReference>
<dbReference type="RefSeq" id="WP_050532708.1">
    <property type="nucleotide sequence ID" value="NZ_AQQZ01000023.1"/>
</dbReference>
<dbReference type="EMBL" id="AQQZ01000023">
    <property type="protein sequence ID" value="KNG91912.1"/>
    <property type="molecule type" value="Genomic_DNA"/>
</dbReference>
<keyword evidence="1" id="KW-0812">Transmembrane</keyword>
<dbReference type="OrthoDB" id="9154118at2"/>
<keyword evidence="1" id="KW-1133">Transmembrane helix</keyword>
<organism evidence="2 3">
    <name type="scientific">Pseudaestuariivita atlantica</name>
    <dbReference type="NCBI Taxonomy" id="1317121"/>
    <lineage>
        <taxon>Bacteria</taxon>
        <taxon>Pseudomonadati</taxon>
        <taxon>Pseudomonadota</taxon>
        <taxon>Alphaproteobacteria</taxon>
        <taxon>Rhodobacterales</taxon>
        <taxon>Paracoccaceae</taxon>
        <taxon>Pseudaestuariivita</taxon>
    </lineage>
</organism>
<dbReference type="Pfam" id="PF18926">
    <property type="entry name" value="DUF5676"/>
    <property type="match status" value="1"/>
</dbReference>
<protein>
    <submittedName>
        <fullName evidence="2">Uncharacterized protein</fullName>
    </submittedName>
</protein>
<evidence type="ECO:0000313" key="3">
    <source>
        <dbReference type="Proteomes" id="UP000036938"/>
    </source>
</evidence>
<feature type="transmembrane region" description="Helical" evidence="1">
    <location>
        <begin position="20"/>
        <end position="41"/>
    </location>
</feature>
<reference evidence="2 3" key="1">
    <citation type="journal article" date="2015" name="Int. J. Syst. Evol. Microbiol.">
        <title>Aestuariivita atlantica sp. nov., isolated from deep sea sediment of the Atlantic Ocean.</title>
        <authorList>
            <person name="Li G."/>
            <person name="Lai Q."/>
            <person name="Du Y."/>
            <person name="Liu X."/>
            <person name="Sun F."/>
            <person name="Shao Z."/>
        </authorList>
    </citation>
    <scope>NUCLEOTIDE SEQUENCE [LARGE SCALE GENOMIC DNA]</scope>
    <source>
        <strain evidence="2 3">22II-S11-z3</strain>
    </source>
</reference>
<dbReference type="STRING" id="1317121.ATO11_20155"/>
<keyword evidence="1" id="KW-0472">Membrane</keyword>
<evidence type="ECO:0000256" key="1">
    <source>
        <dbReference type="SAM" id="Phobius"/>
    </source>
</evidence>
<keyword evidence="3" id="KW-1185">Reference proteome</keyword>
<accession>A0A0L1JJL1</accession>
<evidence type="ECO:0000313" key="2">
    <source>
        <dbReference type="EMBL" id="KNG91912.1"/>
    </source>
</evidence>
<proteinExistence type="predicted"/>